<feature type="domain" description="Metallo-beta-lactamase" evidence="10">
    <location>
        <begin position="118"/>
        <end position="206"/>
    </location>
</feature>
<dbReference type="GO" id="GO:0042781">
    <property type="term" value="F:3'-tRNA processing endoribonuclease activity"/>
    <property type="evidence" value="ECO:0007669"/>
    <property type="project" value="TreeGrafter"/>
</dbReference>
<keyword evidence="4" id="KW-0540">Nuclease</keyword>
<dbReference type="Pfam" id="PF12706">
    <property type="entry name" value="Lactamase_B_2"/>
    <property type="match status" value="1"/>
</dbReference>
<dbReference type="HAMAP" id="MF_01818">
    <property type="entry name" value="RNase_Z_BN"/>
    <property type="match status" value="1"/>
</dbReference>
<reference evidence="11 12" key="1">
    <citation type="submission" date="2022-07" db="EMBL/GenBank/DDBJ databases">
        <title>Genome-wide signatures of adaptation to extreme environments.</title>
        <authorList>
            <person name="Cho C.H."/>
            <person name="Yoon H.S."/>
        </authorList>
    </citation>
    <scope>NUCLEOTIDE SEQUENCE [LARGE SCALE GENOMIC DNA]</scope>
    <source>
        <strain evidence="11 12">108.79 E11</strain>
    </source>
</reference>
<evidence type="ECO:0000256" key="3">
    <source>
        <dbReference type="ARBA" id="ARBA00022694"/>
    </source>
</evidence>
<evidence type="ECO:0000256" key="7">
    <source>
        <dbReference type="ARBA" id="ARBA00022801"/>
    </source>
</evidence>
<evidence type="ECO:0000256" key="1">
    <source>
        <dbReference type="ARBA" id="ARBA00001947"/>
    </source>
</evidence>
<keyword evidence="5" id="KW-0479">Metal-binding</keyword>
<dbReference type="EMBL" id="JANCYU010000018">
    <property type="protein sequence ID" value="KAK4523648.1"/>
    <property type="molecule type" value="Genomic_DNA"/>
</dbReference>
<evidence type="ECO:0000256" key="4">
    <source>
        <dbReference type="ARBA" id="ARBA00022722"/>
    </source>
</evidence>
<organism evidence="11 12">
    <name type="scientific">Galdieria yellowstonensis</name>
    <dbReference type="NCBI Taxonomy" id="3028027"/>
    <lineage>
        <taxon>Eukaryota</taxon>
        <taxon>Rhodophyta</taxon>
        <taxon>Bangiophyceae</taxon>
        <taxon>Galdieriales</taxon>
        <taxon>Galdieriaceae</taxon>
        <taxon>Galdieria</taxon>
    </lineage>
</organism>
<dbReference type="PANTHER" id="PTHR46018">
    <property type="entry name" value="ZINC PHOSPHODIESTERASE ELAC PROTEIN 1"/>
    <property type="match status" value="1"/>
</dbReference>
<dbReference type="AlphaFoldDB" id="A0AAV9I8F6"/>
<dbReference type="InterPro" id="IPR001279">
    <property type="entry name" value="Metallo-B-lactamas"/>
</dbReference>
<evidence type="ECO:0000256" key="6">
    <source>
        <dbReference type="ARBA" id="ARBA00022759"/>
    </source>
</evidence>
<dbReference type="InterPro" id="IPR036866">
    <property type="entry name" value="RibonucZ/Hydroxyglut_hydro"/>
</dbReference>
<keyword evidence="3" id="KW-0819">tRNA processing</keyword>
<gene>
    <name evidence="11" type="ORF">GAYE_PCTG71G1544</name>
</gene>
<evidence type="ECO:0000313" key="11">
    <source>
        <dbReference type="EMBL" id="KAK4523648.1"/>
    </source>
</evidence>
<dbReference type="Gene3D" id="3.60.15.10">
    <property type="entry name" value="Ribonuclease Z/Hydroxyacylglutathione hydrolase-like"/>
    <property type="match status" value="1"/>
</dbReference>
<keyword evidence="12" id="KW-1185">Reference proteome</keyword>
<sequence>MFSCRWWLEVYASTWRSTTSRGILERVKRYNSSGTSIGPKRNSPKPTQRTNRKALPLDSDWKGKVIAGGAKLADGGVPTETLSVHFYGTSSSGYSTKRWFTSIGLKLCFHNTPSYLLLFDAGEGTCRRLFDCGTAPCNIDYIFITHMHPDHILGLPSLVISAAERKKPLHIYGPEGIRFYLRSSLVSSRVRVPVPIHTHELVIPEQQQSRRNAHFRHHLPPYRTEVEDSDIYPDENGVYRVVDTKGFTLTASRLVHPVPCFGYVFEESSKRHFSEEKFQELGVPRGSVRKRLASGHSVTLSDNRVVTPDQVVSGIRPGRKVSIAVDTSDASSLASLAQQSSLLIHDATNLEECVEESIQSGHSTAKMAGVFARQVNAEFLALTHISPRIWSSEAEQQMIREAIAGFGKRGRCIIAEDLCRIDLEEREMMGNNVVDTHKMSTESL</sequence>
<evidence type="ECO:0000313" key="12">
    <source>
        <dbReference type="Proteomes" id="UP001300502"/>
    </source>
</evidence>
<feature type="region of interest" description="Disordered" evidence="9">
    <location>
        <begin position="32"/>
        <end position="54"/>
    </location>
</feature>
<dbReference type="InterPro" id="IPR013471">
    <property type="entry name" value="RNase_Z/BN"/>
</dbReference>
<comment type="cofactor">
    <cofactor evidence="1">
        <name>Zn(2+)</name>
        <dbReference type="ChEBI" id="CHEBI:29105"/>
    </cofactor>
</comment>
<protein>
    <recommendedName>
        <fullName evidence="10">Metallo-beta-lactamase domain-containing protein</fullName>
    </recommendedName>
</protein>
<evidence type="ECO:0000256" key="5">
    <source>
        <dbReference type="ARBA" id="ARBA00022723"/>
    </source>
</evidence>
<keyword evidence="8" id="KW-0862">Zinc</keyword>
<dbReference type="GO" id="GO:0046872">
    <property type="term" value="F:metal ion binding"/>
    <property type="evidence" value="ECO:0007669"/>
    <property type="project" value="UniProtKB-KW"/>
</dbReference>
<evidence type="ECO:0000259" key="10">
    <source>
        <dbReference type="Pfam" id="PF12706"/>
    </source>
</evidence>
<dbReference type="Proteomes" id="UP001300502">
    <property type="component" value="Unassembled WGS sequence"/>
</dbReference>
<evidence type="ECO:0000256" key="9">
    <source>
        <dbReference type="SAM" id="MobiDB-lite"/>
    </source>
</evidence>
<proteinExistence type="inferred from homology"/>
<name>A0AAV9I8F6_9RHOD</name>
<evidence type="ECO:0000256" key="8">
    <source>
        <dbReference type="ARBA" id="ARBA00022833"/>
    </source>
</evidence>
<dbReference type="SUPFAM" id="SSF56281">
    <property type="entry name" value="Metallo-hydrolase/oxidoreductase"/>
    <property type="match status" value="1"/>
</dbReference>
<dbReference type="CDD" id="cd07717">
    <property type="entry name" value="RNaseZ_ZiPD-like_MBL-fold"/>
    <property type="match status" value="1"/>
</dbReference>
<keyword evidence="7" id="KW-0378">Hydrolase</keyword>
<comment type="caution">
    <text evidence="11">The sequence shown here is derived from an EMBL/GenBank/DDBJ whole genome shotgun (WGS) entry which is preliminary data.</text>
</comment>
<accession>A0AAV9I8F6</accession>
<keyword evidence="6" id="KW-0255">Endonuclease</keyword>
<dbReference type="PANTHER" id="PTHR46018:SF2">
    <property type="entry name" value="ZINC PHOSPHODIESTERASE ELAC PROTEIN 1"/>
    <property type="match status" value="1"/>
</dbReference>
<evidence type="ECO:0000256" key="2">
    <source>
        <dbReference type="ARBA" id="ARBA00011738"/>
    </source>
</evidence>
<dbReference type="GO" id="GO:0005634">
    <property type="term" value="C:nucleus"/>
    <property type="evidence" value="ECO:0007669"/>
    <property type="project" value="TreeGrafter"/>
</dbReference>
<comment type="subunit">
    <text evidence="2">Homodimer.</text>
</comment>